<accession>A0ABV1XU06</accession>
<dbReference type="SUPFAM" id="SSF48264">
    <property type="entry name" value="Cytochrome P450"/>
    <property type="match status" value="1"/>
</dbReference>
<dbReference type="Gene3D" id="1.10.630.10">
    <property type="entry name" value="Cytochrome P450"/>
    <property type="match status" value="1"/>
</dbReference>
<dbReference type="RefSeq" id="WP_190072078.1">
    <property type="nucleotide sequence ID" value="NZ_BNBM01000009.1"/>
</dbReference>
<evidence type="ECO:0000313" key="3">
    <source>
        <dbReference type="EMBL" id="MER7375083.1"/>
    </source>
</evidence>
<comment type="caution">
    <text evidence="3">The sequence shown here is derived from an EMBL/GenBank/DDBJ whole genome shotgun (WGS) entry which is preliminary data.</text>
</comment>
<comment type="similarity">
    <text evidence="1">Belongs to the cytochrome P450 family.</text>
</comment>
<reference evidence="3 4" key="1">
    <citation type="submission" date="2024-06" db="EMBL/GenBank/DDBJ databases">
        <title>The Natural Products Discovery Center: Release of the First 8490 Sequenced Strains for Exploring Actinobacteria Biosynthetic Diversity.</title>
        <authorList>
            <person name="Kalkreuter E."/>
            <person name="Kautsar S.A."/>
            <person name="Yang D."/>
            <person name="Bader C.D."/>
            <person name="Teijaro C.N."/>
            <person name="Fluegel L."/>
            <person name="Davis C.M."/>
            <person name="Simpson J.R."/>
            <person name="Lauterbach L."/>
            <person name="Steele A.D."/>
            <person name="Gui C."/>
            <person name="Meng S."/>
            <person name="Li G."/>
            <person name="Viehrig K."/>
            <person name="Ye F."/>
            <person name="Su P."/>
            <person name="Kiefer A.F."/>
            <person name="Nichols A."/>
            <person name="Cepeda A.J."/>
            <person name="Yan W."/>
            <person name="Fan B."/>
            <person name="Jiang Y."/>
            <person name="Adhikari A."/>
            <person name="Zheng C.-J."/>
            <person name="Schuster L."/>
            <person name="Cowan T.M."/>
            <person name="Smanski M.J."/>
            <person name="Chevrette M.G."/>
            <person name="De Carvalho L.P.S."/>
            <person name="Shen B."/>
        </authorList>
    </citation>
    <scope>NUCLEOTIDE SEQUENCE [LARGE SCALE GENOMIC DNA]</scope>
    <source>
        <strain evidence="3 4">NPDC000155</strain>
    </source>
</reference>
<organism evidence="3 4">
    <name type="scientific">Streptomyces lanatus</name>
    <dbReference type="NCBI Taxonomy" id="66900"/>
    <lineage>
        <taxon>Bacteria</taxon>
        <taxon>Bacillati</taxon>
        <taxon>Actinomycetota</taxon>
        <taxon>Actinomycetes</taxon>
        <taxon>Kitasatosporales</taxon>
        <taxon>Streptomycetaceae</taxon>
        <taxon>Streptomyces</taxon>
    </lineage>
</organism>
<gene>
    <name evidence="3" type="ORF">ABT384_20850</name>
</gene>
<dbReference type="PANTHER" id="PTHR46696">
    <property type="entry name" value="P450, PUTATIVE (EUROFUNG)-RELATED"/>
    <property type="match status" value="1"/>
</dbReference>
<dbReference type="PRINTS" id="PR00359">
    <property type="entry name" value="BP450"/>
</dbReference>
<dbReference type="Proteomes" id="UP001486207">
    <property type="component" value="Unassembled WGS sequence"/>
</dbReference>
<dbReference type="InterPro" id="IPR036396">
    <property type="entry name" value="Cyt_P450_sf"/>
</dbReference>
<dbReference type="PANTHER" id="PTHR46696:SF1">
    <property type="entry name" value="CYTOCHROME P450 YJIB-RELATED"/>
    <property type="match status" value="1"/>
</dbReference>
<dbReference type="InterPro" id="IPR001128">
    <property type="entry name" value="Cyt_P450"/>
</dbReference>
<evidence type="ECO:0000256" key="2">
    <source>
        <dbReference type="SAM" id="MobiDB-lite"/>
    </source>
</evidence>
<name>A0ABV1XU06_9ACTN</name>
<keyword evidence="4" id="KW-1185">Reference proteome</keyword>
<protein>
    <submittedName>
        <fullName evidence="3">Cytochrome P450</fullName>
    </submittedName>
</protein>
<dbReference type="EMBL" id="JBEPFB010000009">
    <property type="protein sequence ID" value="MER7375083.1"/>
    <property type="molecule type" value="Genomic_DNA"/>
</dbReference>
<evidence type="ECO:0000256" key="1">
    <source>
        <dbReference type="ARBA" id="ARBA00010617"/>
    </source>
</evidence>
<dbReference type="InterPro" id="IPR002397">
    <property type="entry name" value="Cyt_P450_B"/>
</dbReference>
<feature type="compositionally biased region" description="Gly residues" evidence="2">
    <location>
        <begin position="1"/>
        <end position="12"/>
    </location>
</feature>
<proteinExistence type="inferred from homology"/>
<feature type="region of interest" description="Disordered" evidence="2">
    <location>
        <begin position="1"/>
        <end position="26"/>
    </location>
</feature>
<evidence type="ECO:0000313" key="4">
    <source>
        <dbReference type="Proteomes" id="UP001486207"/>
    </source>
</evidence>
<dbReference type="Pfam" id="PF00067">
    <property type="entry name" value="p450"/>
    <property type="match status" value="1"/>
</dbReference>
<sequence>MESQVGEGGSVGVDGTRLEELTPQPLLTRDYETRPSLVYERLRQQHGPVAPVDLLGVPAWLVLGYREALRVLQDDDGWPKGLENWRARTDGEVPADWPLGPSLEVNHILIQGGPGYGSLRGAWDAALKPFQDPGHPQAKRLKAAVTAYADELITLVGQGGGTGVADLSAQFSRPLPLMVASHLLGFPGSQGDDALMDMWRVLDAGPDAEPALERLLATLAELAAVKLKEPGDDFPSYLLAAHPDLSLDALARELFMLLGMTSDHVGILISNTVVEVISGDGGGVRASMSAGMIRETMNRVVMRKPPLVNFVPRFAAKDTPLGNYTIRAGDPVWVSAAAAHADPLFADHVAAGSTISTRAHLSWGAGRRQCPSRELASTVAAVGVGRLFERFSDLELALPADQLPWRSSPFMRGLRSLPVRYELAPVIERPTAPGRAENLPAVPDAADPVLPDQSARQRSSLWRYLTGLIRGGR</sequence>